<name>A0ABT1PCA7_9ACTN</name>
<evidence type="ECO:0000313" key="6">
    <source>
        <dbReference type="Proteomes" id="UP001206206"/>
    </source>
</evidence>
<dbReference type="Pfam" id="PF00501">
    <property type="entry name" value="AMP-binding"/>
    <property type="match status" value="1"/>
</dbReference>
<comment type="caution">
    <text evidence="5">The sequence shown here is derived from an EMBL/GenBank/DDBJ whole genome shotgun (WGS) entry which is preliminary data.</text>
</comment>
<dbReference type="InterPro" id="IPR009081">
    <property type="entry name" value="PP-bd_ACP"/>
</dbReference>
<keyword evidence="6" id="KW-1185">Reference proteome</keyword>
<gene>
    <name evidence="5" type="ORF">NON19_07420</name>
</gene>
<feature type="domain" description="Polyketide synthase-like phosphopantetheine-binding" evidence="4">
    <location>
        <begin position="525"/>
        <end position="593"/>
    </location>
</feature>
<dbReference type="SUPFAM" id="SSF52777">
    <property type="entry name" value="CoA-dependent acyltransferases"/>
    <property type="match status" value="2"/>
</dbReference>
<dbReference type="SMART" id="SM00823">
    <property type="entry name" value="PKS_PP"/>
    <property type="match status" value="1"/>
</dbReference>
<dbReference type="Gene3D" id="3.40.50.12780">
    <property type="entry name" value="N-terminal domain of ligase-like"/>
    <property type="match status" value="1"/>
</dbReference>
<organism evidence="5 6">
    <name type="scientific">Streptantibioticus rubrisoli</name>
    <dbReference type="NCBI Taxonomy" id="1387313"/>
    <lineage>
        <taxon>Bacteria</taxon>
        <taxon>Bacillati</taxon>
        <taxon>Actinomycetota</taxon>
        <taxon>Actinomycetes</taxon>
        <taxon>Kitasatosporales</taxon>
        <taxon>Streptomycetaceae</taxon>
        <taxon>Streptantibioticus</taxon>
    </lineage>
</organism>
<sequence length="1029" mass="110641">MECSNLLEAVVDTAAESPDLPAVIDRDGRVEYGRLVGRAHALADELRALGVGPGDRVVLAVPPGRDAVAGALACFMSRAAYVPIDPAQPTSRIQAMAEACSPAARITSPGLLPDDSRTLNVASGDRAWRDVKPPADLRYDRPRPDDVAYVMHTSGTTGTPKGVQVEHRGLLNLLADVDRRAPVCQGHRGTWWTSPSFDVSVWETWGPLSRGGSVTVVPADDRLDASRFLEFLHTSRAHSAYVPPAFLPDLREFLRSQPGHCTLLTRLLVGVEPIPLGLLQDIARARPNLTVVNGYGPAETTICCTLFTVPRHGGSPEERTPIGTAVRGNRLYLLDGEGRLATGDTGELLVAGAGVARGYLESAGSRAHGFRPAPDGPPGTRAYRTGDLVRIRPDGNLVFLGRADRQLKVRGYRIEPGEVETALRSVTRLREAVVAQREIPGSGSAVVAYLVPERSERADTGEIRRHLRAVLPDYAIPSVIWLLSALPQTSNGKTDHAALAQLPLPAADPEPSTAEADSAVRPSRLDDVLRVWAALLPEPPTDGAAFVELGGTSLSAARAAAELRTLTGTATSAADVLSAASAHELAVRLATAEGTADARPPANGTRGRMAGPLSPSQLGLWMHDELRPGDATYLEPLCFELRGALDEDRLAHAVAAAGDAHPAFGAVVERDGRTRRLVLGRNPVRLEVRDLAPGLDDEEIPDLLVTEARKPMDLSSGPLLRCLLLRRRPDHHLLLLVWHHLVTDGWSTRLFLSDVARCYRDPAAVLDTSPTTIVDLNHERAERLRAAAHRSRLRDVSEMLADTPVHIETSSHGQQSDATVPHPAAALPFHVDRGLIGPLTAKARSLRVTPFTMVLAAYQHAFASAVGVERFILGCAVSGRSEPGSEKVAGFLVDTVLVPCRRIDGSSAKDRLRAAARAFERAATAQEGLPLPSVVHQLRQDGRRLPTVFPQLYLSLDEDYELDLGTPTATAVPVSWPRAKFDASLSLRHGAQHIEGALEYSTAFLTPQQALSLREAFTEELITLAEGRP</sequence>
<dbReference type="RefSeq" id="WP_255925855.1">
    <property type="nucleotide sequence ID" value="NZ_JANFNH010000004.1"/>
</dbReference>
<dbReference type="PROSITE" id="PS00455">
    <property type="entry name" value="AMP_BINDING"/>
    <property type="match status" value="1"/>
</dbReference>
<dbReference type="Gene3D" id="1.10.1200.10">
    <property type="entry name" value="ACP-like"/>
    <property type="match status" value="1"/>
</dbReference>
<proteinExistence type="predicted"/>
<dbReference type="SUPFAM" id="SSF47336">
    <property type="entry name" value="ACP-like"/>
    <property type="match status" value="1"/>
</dbReference>
<dbReference type="NCBIfam" id="TIGR01733">
    <property type="entry name" value="AA-adenyl-dom"/>
    <property type="match status" value="1"/>
</dbReference>
<evidence type="ECO:0000256" key="2">
    <source>
        <dbReference type="ARBA" id="ARBA00022450"/>
    </source>
</evidence>
<dbReference type="Gene3D" id="3.30.300.30">
    <property type="match status" value="1"/>
</dbReference>
<dbReference type="CDD" id="cd05930">
    <property type="entry name" value="A_NRPS"/>
    <property type="match status" value="1"/>
</dbReference>
<keyword evidence="2" id="KW-0596">Phosphopantetheine</keyword>
<dbReference type="InterPro" id="IPR020806">
    <property type="entry name" value="PKS_PP-bd"/>
</dbReference>
<accession>A0ABT1PCA7</accession>
<protein>
    <submittedName>
        <fullName evidence="5">Amino acid adenylation domain-containing protein</fullName>
    </submittedName>
</protein>
<dbReference type="EMBL" id="JANFNH010000004">
    <property type="protein sequence ID" value="MCQ4041863.1"/>
    <property type="molecule type" value="Genomic_DNA"/>
</dbReference>
<dbReference type="Pfam" id="PF00668">
    <property type="entry name" value="Condensation"/>
    <property type="match status" value="1"/>
</dbReference>
<evidence type="ECO:0000256" key="3">
    <source>
        <dbReference type="ARBA" id="ARBA00022553"/>
    </source>
</evidence>
<dbReference type="InterPro" id="IPR036736">
    <property type="entry name" value="ACP-like_sf"/>
</dbReference>
<comment type="cofactor">
    <cofactor evidence="1">
        <name>pantetheine 4'-phosphate</name>
        <dbReference type="ChEBI" id="CHEBI:47942"/>
    </cofactor>
</comment>
<dbReference type="InterPro" id="IPR045851">
    <property type="entry name" value="AMP-bd_C_sf"/>
</dbReference>
<dbReference type="PANTHER" id="PTHR45527">
    <property type="entry name" value="NONRIBOSOMAL PEPTIDE SYNTHETASE"/>
    <property type="match status" value="1"/>
</dbReference>
<dbReference type="Pfam" id="PF00550">
    <property type="entry name" value="PP-binding"/>
    <property type="match status" value="1"/>
</dbReference>
<dbReference type="Proteomes" id="UP001206206">
    <property type="component" value="Unassembled WGS sequence"/>
</dbReference>
<dbReference type="SUPFAM" id="SSF56801">
    <property type="entry name" value="Acetyl-CoA synthetase-like"/>
    <property type="match status" value="1"/>
</dbReference>
<evidence type="ECO:0000313" key="5">
    <source>
        <dbReference type="EMBL" id="MCQ4041863.1"/>
    </source>
</evidence>
<dbReference type="InterPro" id="IPR025110">
    <property type="entry name" value="AMP-bd_C"/>
</dbReference>
<evidence type="ECO:0000259" key="4">
    <source>
        <dbReference type="SMART" id="SM00823"/>
    </source>
</evidence>
<dbReference type="InterPro" id="IPR010071">
    <property type="entry name" value="AA_adenyl_dom"/>
</dbReference>
<dbReference type="Gene3D" id="3.30.559.30">
    <property type="entry name" value="Nonribosomal peptide synthetase, condensation domain"/>
    <property type="match status" value="1"/>
</dbReference>
<dbReference type="InterPro" id="IPR001242">
    <property type="entry name" value="Condensation_dom"/>
</dbReference>
<dbReference type="InterPro" id="IPR023213">
    <property type="entry name" value="CAT-like_dom_sf"/>
</dbReference>
<dbReference type="PANTHER" id="PTHR45527:SF1">
    <property type="entry name" value="FATTY ACID SYNTHASE"/>
    <property type="match status" value="1"/>
</dbReference>
<dbReference type="Pfam" id="PF13193">
    <property type="entry name" value="AMP-binding_C"/>
    <property type="match status" value="1"/>
</dbReference>
<dbReference type="Gene3D" id="3.30.559.10">
    <property type="entry name" value="Chloramphenicol acetyltransferase-like domain"/>
    <property type="match status" value="1"/>
</dbReference>
<dbReference type="InterPro" id="IPR020845">
    <property type="entry name" value="AMP-binding_CS"/>
</dbReference>
<keyword evidence="3" id="KW-0597">Phosphoprotein</keyword>
<reference evidence="5 6" key="1">
    <citation type="submission" date="2022-06" db="EMBL/GenBank/DDBJ databases">
        <title>Draft genome sequence of type strain Streptomyces rubrisoli DSM 42083.</title>
        <authorList>
            <person name="Duangmal K."/>
            <person name="Klaysubun C."/>
        </authorList>
    </citation>
    <scope>NUCLEOTIDE SEQUENCE [LARGE SCALE GENOMIC DNA]</scope>
    <source>
        <strain evidence="5 6">DSM 42083</strain>
    </source>
</reference>
<dbReference type="InterPro" id="IPR042099">
    <property type="entry name" value="ANL_N_sf"/>
</dbReference>
<dbReference type="InterPro" id="IPR000873">
    <property type="entry name" value="AMP-dep_synth/lig_dom"/>
</dbReference>
<evidence type="ECO:0000256" key="1">
    <source>
        <dbReference type="ARBA" id="ARBA00001957"/>
    </source>
</evidence>